<dbReference type="GO" id="GO:0005886">
    <property type="term" value="C:plasma membrane"/>
    <property type="evidence" value="ECO:0007669"/>
    <property type="project" value="TreeGrafter"/>
</dbReference>
<sequence length="462" mass="48833">MSQTSFGITICDLLERQFQLAERGTDIATEVRAGTASFLTLSYLLLVNPKIMSEAGVDHDDAVFATALSATVSCFIIGFFGNLPFGCAPGLGLSAYLTFGLVQAEMCTLPQALSACWWSGIFVLAISLSGGTAVLMRTVPQAIKLAIVVGMGLLIAMIGLVTVGIIVANPKTLVELGPVWSDSELQLCLIGILLVASLLHHDTKGAILIGIIVLTVVDWIFKDSWPTQIFQLPLYNSNHYFDPSVLWDLSIGNVIYPAIGCFVLICIFDISGVIFGLATLGGIMKEDGEIPGSTWAFVASGVGTILAALTGSTPIIVCVETASGVREGGRTGLTAVVIGCYFAASLFLAPLFSSVPDVATAPVLVMVGVMMMGEAAKIDWDKMSDALPAFLTIILMPLTYSITNGMIFGLLAAFGFYFTTGQFMKDANELHSSCKQHGDTEENEEGANLVEAEAKSGSYGTV</sequence>
<evidence type="ECO:0000313" key="9">
    <source>
        <dbReference type="Proteomes" id="UP001295423"/>
    </source>
</evidence>
<dbReference type="AlphaFoldDB" id="A0AAD2GBU4"/>
<feature type="transmembrane region" description="Helical" evidence="7">
    <location>
        <begin position="86"/>
        <end position="104"/>
    </location>
</feature>
<evidence type="ECO:0000256" key="6">
    <source>
        <dbReference type="ARBA" id="ARBA00023136"/>
    </source>
</evidence>
<dbReference type="GO" id="GO:0005345">
    <property type="term" value="F:purine nucleobase transmembrane transporter activity"/>
    <property type="evidence" value="ECO:0007669"/>
    <property type="project" value="TreeGrafter"/>
</dbReference>
<feature type="transmembrane region" description="Helical" evidence="7">
    <location>
        <begin position="254"/>
        <end position="283"/>
    </location>
</feature>
<evidence type="ECO:0000256" key="2">
    <source>
        <dbReference type="ARBA" id="ARBA00005697"/>
    </source>
</evidence>
<dbReference type="InterPro" id="IPR045018">
    <property type="entry name" value="Azg-like"/>
</dbReference>
<evidence type="ECO:0000256" key="5">
    <source>
        <dbReference type="ARBA" id="ARBA00022989"/>
    </source>
</evidence>
<keyword evidence="4 7" id="KW-0812">Transmembrane</keyword>
<evidence type="ECO:0000313" key="8">
    <source>
        <dbReference type="EMBL" id="CAJ1966603.1"/>
    </source>
</evidence>
<evidence type="ECO:0000256" key="4">
    <source>
        <dbReference type="ARBA" id="ARBA00022692"/>
    </source>
</evidence>
<proteinExistence type="inferred from homology"/>
<organism evidence="8 9">
    <name type="scientific">Cylindrotheca closterium</name>
    <dbReference type="NCBI Taxonomy" id="2856"/>
    <lineage>
        <taxon>Eukaryota</taxon>
        <taxon>Sar</taxon>
        <taxon>Stramenopiles</taxon>
        <taxon>Ochrophyta</taxon>
        <taxon>Bacillariophyta</taxon>
        <taxon>Bacillariophyceae</taxon>
        <taxon>Bacillariophycidae</taxon>
        <taxon>Bacillariales</taxon>
        <taxon>Bacillariaceae</taxon>
        <taxon>Cylindrotheca</taxon>
    </lineage>
</organism>
<feature type="transmembrane region" description="Helical" evidence="7">
    <location>
        <begin position="388"/>
        <end position="418"/>
    </location>
</feature>
<evidence type="ECO:0000256" key="3">
    <source>
        <dbReference type="ARBA" id="ARBA00022448"/>
    </source>
</evidence>
<feature type="transmembrane region" description="Helical" evidence="7">
    <location>
        <begin position="142"/>
        <end position="167"/>
    </location>
</feature>
<feature type="transmembrane region" description="Helical" evidence="7">
    <location>
        <begin position="116"/>
        <end position="136"/>
    </location>
</feature>
<comment type="subcellular location">
    <subcellularLocation>
        <location evidence="1">Endomembrane system</location>
        <topology evidence="1">Multi-pass membrane protein</topology>
    </subcellularLocation>
</comment>
<dbReference type="Proteomes" id="UP001295423">
    <property type="component" value="Unassembled WGS sequence"/>
</dbReference>
<gene>
    <name evidence="8" type="ORF">CYCCA115_LOCUS22188</name>
</gene>
<keyword evidence="5 7" id="KW-1133">Transmembrane helix</keyword>
<feature type="transmembrane region" description="Helical" evidence="7">
    <location>
        <begin position="295"/>
        <end position="319"/>
    </location>
</feature>
<feature type="transmembrane region" description="Helical" evidence="7">
    <location>
        <begin position="331"/>
        <end position="352"/>
    </location>
</feature>
<comment type="similarity">
    <text evidence="2">Belongs to the nucleobase:cation symporter-2 (NCS2) (TC 2.A.40) family. Azg-like subfamily.</text>
</comment>
<keyword evidence="3" id="KW-0813">Transport</keyword>
<evidence type="ECO:0000256" key="7">
    <source>
        <dbReference type="SAM" id="Phobius"/>
    </source>
</evidence>
<dbReference type="PANTHER" id="PTHR43337">
    <property type="entry name" value="XANTHINE/URACIL PERMEASE C887.17-RELATED"/>
    <property type="match status" value="1"/>
</dbReference>
<dbReference type="PANTHER" id="PTHR43337:SF1">
    <property type="entry name" value="XANTHINE_URACIL PERMEASE C887.17-RELATED"/>
    <property type="match status" value="1"/>
</dbReference>
<name>A0AAD2GBU4_9STRA</name>
<keyword evidence="9" id="KW-1185">Reference proteome</keyword>
<comment type="caution">
    <text evidence="8">The sequence shown here is derived from an EMBL/GenBank/DDBJ whole genome shotgun (WGS) entry which is preliminary data.</text>
</comment>
<evidence type="ECO:0000256" key="1">
    <source>
        <dbReference type="ARBA" id="ARBA00004127"/>
    </source>
</evidence>
<feature type="transmembrane region" description="Helical" evidence="7">
    <location>
        <begin position="358"/>
        <end position="376"/>
    </location>
</feature>
<feature type="transmembrane region" description="Helical" evidence="7">
    <location>
        <begin position="179"/>
        <end position="199"/>
    </location>
</feature>
<protein>
    <submittedName>
        <fullName evidence="8">Uncharacterized protein</fullName>
    </submittedName>
</protein>
<dbReference type="Pfam" id="PF00860">
    <property type="entry name" value="Xan_ur_permease"/>
    <property type="match status" value="1"/>
</dbReference>
<feature type="transmembrane region" description="Helical" evidence="7">
    <location>
        <begin position="205"/>
        <end position="221"/>
    </location>
</feature>
<dbReference type="EMBL" id="CAKOGP040002302">
    <property type="protein sequence ID" value="CAJ1966603.1"/>
    <property type="molecule type" value="Genomic_DNA"/>
</dbReference>
<keyword evidence="6 7" id="KW-0472">Membrane</keyword>
<dbReference type="GO" id="GO:0012505">
    <property type="term" value="C:endomembrane system"/>
    <property type="evidence" value="ECO:0007669"/>
    <property type="project" value="UniProtKB-SubCell"/>
</dbReference>
<dbReference type="InterPro" id="IPR006043">
    <property type="entry name" value="NCS2"/>
</dbReference>
<accession>A0AAD2GBU4</accession>
<reference evidence="8" key="1">
    <citation type="submission" date="2023-08" db="EMBL/GenBank/DDBJ databases">
        <authorList>
            <person name="Audoor S."/>
            <person name="Bilcke G."/>
        </authorList>
    </citation>
    <scope>NUCLEOTIDE SEQUENCE</scope>
</reference>